<dbReference type="Proteomes" id="UP000887572">
    <property type="component" value="Unplaced"/>
</dbReference>
<feature type="domain" description="Serpin" evidence="1">
    <location>
        <begin position="7"/>
        <end position="101"/>
    </location>
</feature>
<organism evidence="2 3">
    <name type="scientific">Globodera rostochiensis</name>
    <name type="common">Golden nematode worm</name>
    <name type="synonym">Heterodera rostochiensis</name>
    <dbReference type="NCBI Taxonomy" id="31243"/>
    <lineage>
        <taxon>Eukaryota</taxon>
        <taxon>Metazoa</taxon>
        <taxon>Ecdysozoa</taxon>
        <taxon>Nematoda</taxon>
        <taxon>Chromadorea</taxon>
        <taxon>Rhabditida</taxon>
        <taxon>Tylenchina</taxon>
        <taxon>Tylenchomorpha</taxon>
        <taxon>Tylenchoidea</taxon>
        <taxon>Heteroderidae</taxon>
        <taxon>Heteroderinae</taxon>
        <taxon>Globodera</taxon>
    </lineage>
</organism>
<dbReference type="SUPFAM" id="SSF56574">
    <property type="entry name" value="Serpins"/>
    <property type="match status" value="1"/>
</dbReference>
<dbReference type="Gene3D" id="3.30.497.10">
    <property type="entry name" value="Antithrombin, subunit I, domain 2"/>
    <property type="match status" value="1"/>
</dbReference>
<evidence type="ECO:0000313" key="2">
    <source>
        <dbReference type="Proteomes" id="UP000887572"/>
    </source>
</evidence>
<name>A0A914HU62_GLORO</name>
<evidence type="ECO:0000313" key="3">
    <source>
        <dbReference type="WBParaSite" id="Gr19_v10_g4016.t1"/>
    </source>
</evidence>
<dbReference type="AlphaFoldDB" id="A0A914HU62"/>
<accession>A0A914HU62</accession>
<dbReference type="Pfam" id="PF00079">
    <property type="entry name" value="Serpin"/>
    <property type="match status" value="1"/>
</dbReference>
<protein>
    <submittedName>
        <fullName evidence="3">Serpin domain-containing protein</fullName>
    </submittedName>
</protein>
<evidence type="ECO:0000259" key="1">
    <source>
        <dbReference type="Pfam" id="PF00079"/>
    </source>
</evidence>
<reference evidence="3" key="1">
    <citation type="submission" date="2022-11" db="UniProtKB">
        <authorList>
            <consortium name="WormBaseParasite"/>
        </authorList>
    </citation>
    <scope>IDENTIFICATION</scope>
</reference>
<dbReference type="InterPro" id="IPR042178">
    <property type="entry name" value="Serpin_sf_1"/>
</dbReference>
<dbReference type="InterPro" id="IPR036186">
    <property type="entry name" value="Serpin_sf"/>
</dbReference>
<dbReference type="InterPro" id="IPR042185">
    <property type="entry name" value="Serpin_sf_2"/>
</dbReference>
<sequence length="107" mass="12214">MEFLKKAPMKEPKFKRAFRPSKADFSGINHNNLSYTLYINKVIQKVHISIDEYGIAASPLESKSIGSFFGLPQLSFARTFQPDRPFAFFVTLHKKHVIFSGVFTGEQ</sequence>
<proteinExistence type="predicted"/>
<dbReference type="InterPro" id="IPR023796">
    <property type="entry name" value="Serpin_dom"/>
</dbReference>
<dbReference type="WBParaSite" id="Gr19_v10_g4016.t1">
    <property type="protein sequence ID" value="Gr19_v10_g4016.t1"/>
    <property type="gene ID" value="Gr19_v10_g4016"/>
</dbReference>
<keyword evidence="2" id="KW-1185">Reference proteome</keyword>
<dbReference type="Gene3D" id="2.30.39.10">
    <property type="entry name" value="Alpha-1-antitrypsin, domain 1"/>
    <property type="match status" value="1"/>
</dbReference>